<protein>
    <submittedName>
        <fullName evidence="3">Related to Serine protease</fullName>
    </submittedName>
</protein>
<evidence type="ECO:0000313" key="3">
    <source>
        <dbReference type="EMBL" id="SPO19771.1"/>
    </source>
</evidence>
<dbReference type="GO" id="GO:0008233">
    <property type="term" value="F:peptidase activity"/>
    <property type="evidence" value="ECO:0007669"/>
    <property type="project" value="UniProtKB-KW"/>
</dbReference>
<name>A0A5C3DRD3_9BASI</name>
<accession>A0A5C3DRD3</accession>
<dbReference type="Proteomes" id="UP000324022">
    <property type="component" value="Unassembled WGS sequence"/>
</dbReference>
<dbReference type="EMBL" id="OOIN01000001">
    <property type="protein sequence ID" value="SPO19771.1"/>
    <property type="molecule type" value="Genomic_DNA"/>
</dbReference>
<keyword evidence="1" id="KW-0378">Hydrolase</keyword>
<keyword evidence="4" id="KW-1185">Reference proteome</keyword>
<dbReference type="PANTHER" id="PTHR48081:SF33">
    <property type="entry name" value="KYNURENINE FORMAMIDASE"/>
    <property type="match status" value="1"/>
</dbReference>
<reference evidence="3 4" key="1">
    <citation type="submission" date="2018-03" db="EMBL/GenBank/DDBJ databases">
        <authorList>
            <person name="Guldener U."/>
        </authorList>
    </citation>
    <scope>NUCLEOTIDE SEQUENCE [LARGE SCALE GENOMIC DNA]</scope>
    <source>
        <strain evidence="3 4">NBRC100155</strain>
    </source>
</reference>
<dbReference type="Gene3D" id="3.40.50.1820">
    <property type="entry name" value="alpha/beta hydrolase"/>
    <property type="match status" value="1"/>
</dbReference>
<dbReference type="InterPro" id="IPR050300">
    <property type="entry name" value="GDXG_lipolytic_enzyme"/>
</dbReference>
<dbReference type="SUPFAM" id="SSF53474">
    <property type="entry name" value="alpha/beta-Hydrolases"/>
    <property type="match status" value="1"/>
</dbReference>
<feature type="domain" description="BD-FAE-like" evidence="2">
    <location>
        <begin position="22"/>
        <end position="124"/>
    </location>
</feature>
<proteinExistence type="predicted"/>
<dbReference type="InterPro" id="IPR029058">
    <property type="entry name" value="AB_hydrolase_fold"/>
</dbReference>
<dbReference type="PANTHER" id="PTHR48081">
    <property type="entry name" value="AB HYDROLASE SUPERFAMILY PROTEIN C4A8.06C"/>
    <property type="match status" value="1"/>
</dbReference>
<keyword evidence="3" id="KW-0645">Protease</keyword>
<dbReference type="Pfam" id="PF20434">
    <property type="entry name" value="BD-FAE"/>
    <property type="match status" value="1"/>
</dbReference>
<dbReference type="InterPro" id="IPR049492">
    <property type="entry name" value="BD-FAE-like_dom"/>
</dbReference>
<dbReference type="GO" id="GO:0006508">
    <property type="term" value="P:proteolysis"/>
    <property type="evidence" value="ECO:0007669"/>
    <property type="project" value="UniProtKB-KW"/>
</dbReference>
<dbReference type="OrthoDB" id="6495301at2759"/>
<dbReference type="AlphaFoldDB" id="A0A5C3DRD3"/>
<sequence length="310" mass="33727">MSRTAPQTLTYVSGSSDSEQQLDLYLPSTTASSLIIFIHGGAWRTGSRKDHADLANYLCGKGKAVAVIDYRLSVKDENTVLPKVIHPVHAEDVNAALAFLHGREDVPRKDWVVVGHSIGAWLTLAAIIDGMPRKGNSQYPNPMPLPDSAARDCIKTCVLVDGIFSVSKLLKEYPDYEGFVAQAFLPQPGPSSYDVVSCETWPLALDGKDLHVWHSRDDELLSFKQSIDVILHLDEQINGSTASGGALVKIPEDGVASITNVDGEKKSVASVYGQVEIRNATCLHADLTTLKGGHDDLLHTETFWNLVLNL</sequence>
<evidence type="ECO:0000256" key="1">
    <source>
        <dbReference type="ARBA" id="ARBA00022801"/>
    </source>
</evidence>
<gene>
    <name evidence="3" type="ORF">UTRI_00163_B</name>
</gene>
<evidence type="ECO:0000313" key="4">
    <source>
        <dbReference type="Proteomes" id="UP000324022"/>
    </source>
</evidence>
<evidence type="ECO:0000259" key="2">
    <source>
        <dbReference type="Pfam" id="PF20434"/>
    </source>
</evidence>
<organism evidence="3 4">
    <name type="scientific">Ustilago trichophora</name>
    <dbReference type="NCBI Taxonomy" id="86804"/>
    <lineage>
        <taxon>Eukaryota</taxon>
        <taxon>Fungi</taxon>
        <taxon>Dikarya</taxon>
        <taxon>Basidiomycota</taxon>
        <taxon>Ustilaginomycotina</taxon>
        <taxon>Ustilaginomycetes</taxon>
        <taxon>Ustilaginales</taxon>
        <taxon>Ustilaginaceae</taxon>
        <taxon>Ustilago</taxon>
    </lineage>
</organism>